<name>A0ACC0VWZ6_9STRA</name>
<proteinExistence type="predicted"/>
<dbReference type="EMBL" id="CM047585">
    <property type="protein sequence ID" value="KAI9910890.1"/>
    <property type="molecule type" value="Genomic_DNA"/>
</dbReference>
<dbReference type="Proteomes" id="UP001163321">
    <property type="component" value="Chromosome 6"/>
</dbReference>
<evidence type="ECO:0000313" key="1">
    <source>
        <dbReference type="EMBL" id="KAI9910890.1"/>
    </source>
</evidence>
<protein>
    <submittedName>
        <fullName evidence="1">Uncharacterized protein</fullName>
    </submittedName>
</protein>
<gene>
    <name evidence="1" type="ORF">PsorP6_011120</name>
</gene>
<evidence type="ECO:0000313" key="2">
    <source>
        <dbReference type="Proteomes" id="UP001163321"/>
    </source>
</evidence>
<comment type="caution">
    <text evidence="1">The sequence shown here is derived from an EMBL/GenBank/DDBJ whole genome shotgun (WGS) entry which is preliminary data.</text>
</comment>
<accession>A0ACC0VWZ6</accession>
<reference evidence="1 2" key="1">
    <citation type="journal article" date="2022" name="bioRxiv">
        <title>The genome of the oomycete Peronosclerospora sorghi, a cosmopolitan pathogen of maize and sorghum, is inflated with dispersed pseudogenes.</title>
        <authorList>
            <person name="Fletcher K."/>
            <person name="Martin F."/>
            <person name="Isakeit T."/>
            <person name="Cavanaugh K."/>
            <person name="Magill C."/>
            <person name="Michelmore R."/>
        </authorList>
    </citation>
    <scope>NUCLEOTIDE SEQUENCE [LARGE SCALE GENOMIC DNA]</scope>
    <source>
        <strain evidence="1">P6</strain>
    </source>
</reference>
<keyword evidence="2" id="KW-1185">Reference proteome</keyword>
<organism evidence="1 2">
    <name type="scientific">Peronosclerospora sorghi</name>
    <dbReference type="NCBI Taxonomy" id="230839"/>
    <lineage>
        <taxon>Eukaryota</taxon>
        <taxon>Sar</taxon>
        <taxon>Stramenopiles</taxon>
        <taxon>Oomycota</taxon>
        <taxon>Peronosporomycetes</taxon>
        <taxon>Peronosporales</taxon>
        <taxon>Peronosporaceae</taxon>
        <taxon>Peronosclerospora</taxon>
    </lineage>
</organism>
<sequence length="77" mass="8668">MWLSWLPIRTDVLEARVNDMAAAEEAVDDEDFSTISKEAKSKLRELLAKFQAQFPCPVVQNARAKLSGDEQHALSHL</sequence>